<dbReference type="PANTHER" id="PTHR30619">
    <property type="entry name" value="DNA INTERNALIZATION/COMPETENCE PROTEIN COMEC/REC2"/>
    <property type="match status" value="1"/>
</dbReference>
<feature type="transmembrane region" description="Helical" evidence="6">
    <location>
        <begin position="529"/>
        <end position="546"/>
    </location>
</feature>
<feature type="transmembrane region" description="Helical" evidence="6">
    <location>
        <begin position="310"/>
        <end position="326"/>
    </location>
</feature>
<dbReference type="InterPro" id="IPR052159">
    <property type="entry name" value="Competence_DNA_uptake"/>
</dbReference>
<evidence type="ECO:0000256" key="1">
    <source>
        <dbReference type="ARBA" id="ARBA00004651"/>
    </source>
</evidence>
<feature type="transmembrane region" description="Helical" evidence="6">
    <location>
        <begin position="404"/>
        <end position="429"/>
    </location>
</feature>
<sequence length="817" mass="89025">MRHLPLQAPMLRHVYLCFWIAGIAATAWSWQSVFCALLIPVVDKRLRGRSRLLPAAALMLTGFVFASWQIAAPEQVMLAAPSKHVPRLCGTVRDVRGMPSNRLRIFMDETLVDNDALPGVTAWTWEQPLLHPLQGQRACVSQRIRPVHSFANEGLQDTVLQQRARDVAHEVWTMGDRGAPHISGTPDWGAAQREKLRTIFTDILFSTENGDQTDPAFSQGKAILLALLFGDRRAISQQTANNFAAGTLAHSLALSGQHLAVVGIFGLVCVLAAGRIRASIYLAQPRAVWTILASCPPALFYLWLGNAPASLIRASCMLFVLAFWMTRRQARTTLDALGVALLCITALFPLSVLDTGLQLSALCVAIIGCAMPAIRRFPPLPESVRQPAGIKNFSNRCIRSTLQIFLLSLSLQTALLPINLLIFGAAGFWFPLNMIWLPIVGCIALPGAALGLTLAAFDIQNAARIVVDAAVLPCQWVVDMLVWLDSLNILQNPAVLRPHWTTLPAYAALIAALALKVNRPALPQAGKKLLAIGILLLCVGPLLRMINRAGNDIRLSLLDVGQGQAVLLRFPDNMRLLLDGGGSISSRFDPGKHLVAPALTYNDTPRLAAVGVSHPDMDHLKGLLYLLENFSAALVFDNGQNGNGELGRHWETVRQAVGSRTLAENDTLQIGKAEWGLRLEVLHPPQAEQRAWARNNDASLVLRLIHKGKGLALLPGDIGVKAQRRLLDSGHDLRAQALVAPHHGSDKNFLPEFVASVQPNLILASCGFQNRYGFPGKKLTAWAKSRVIPLLDTGNSGQITVTWPQNAPMRVTTANRE</sequence>
<dbReference type="Gene3D" id="3.60.15.10">
    <property type="entry name" value="Ribonuclease Z/Hydroxyacylglutathione hydrolase-like"/>
    <property type="match status" value="1"/>
</dbReference>
<accession>A0A6L2R5G0</accession>
<feature type="transmembrane region" description="Helical" evidence="6">
    <location>
        <begin position="286"/>
        <end position="304"/>
    </location>
</feature>
<keyword evidence="4 6" id="KW-1133">Transmembrane helix</keyword>
<evidence type="ECO:0000256" key="2">
    <source>
        <dbReference type="ARBA" id="ARBA00022475"/>
    </source>
</evidence>
<proteinExistence type="predicted"/>
<dbReference type="CDD" id="cd07731">
    <property type="entry name" value="ComA-like_MBL-fold"/>
    <property type="match status" value="1"/>
</dbReference>
<evidence type="ECO:0000256" key="4">
    <source>
        <dbReference type="ARBA" id="ARBA00022989"/>
    </source>
</evidence>
<dbReference type="SUPFAM" id="SSF56281">
    <property type="entry name" value="Metallo-hydrolase/oxidoreductase"/>
    <property type="match status" value="1"/>
</dbReference>
<feature type="domain" description="ComEC/Rec2-related protein" evidence="7">
    <location>
        <begin position="227"/>
        <end position="515"/>
    </location>
</feature>
<keyword evidence="2" id="KW-1003">Cell membrane</keyword>
<evidence type="ECO:0000313" key="8">
    <source>
        <dbReference type="EMBL" id="GFH62779.1"/>
    </source>
</evidence>
<comment type="subcellular location">
    <subcellularLocation>
        <location evidence="1">Cell membrane</location>
        <topology evidence="1">Multi-pass membrane protein</topology>
    </subcellularLocation>
</comment>
<feature type="transmembrane region" description="Helical" evidence="6">
    <location>
        <begin position="52"/>
        <end position="71"/>
    </location>
</feature>
<dbReference type="EMBL" id="BLLL01000005">
    <property type="protein sequence ID" value="GFH62779.1"/>
    <property type="molecule type" value="Genomic_DNA"/>
</dbReference>
<reference evidence="8 9" key="1">
    <citation type="journal article" date="2020" name="ISME J.">
        <title>Parallel Reductive Genome Evolution in Desulfovibrio Ectosymbionts Independently Acquired by Trichonympha Protists in the Termite Gut.</title>
        <authorList>
            <person name="Takeuchi M."/>
            <person name="Kuwahara H."/>
            <person name="Murakami T."/>
            <person name="Takahashi K."/>
            <person name="Kajitani R."/>
            <person name="Toyoda A."/>
            <person name="Itoh T."/>
            <person name="Ohkuma M."/>
            <person name="Hongoh Y."/>
        </authorList>
    </citation>
    <scope>NUCLEOTIDE SEQUENCE [LARGE SCALE GENOMIC DNA]</scope>
    <source>
        <strain evidence="8">ZnDsv-02</strain>
    </source>
</reference>
<feature type="transmembrane region" description="Helical" evidence="6">
    <location>
        <begin position="435"/>
        <end position="458"/>
    </location>
</feature>
<evidence type="ECO:0000256" key="5">
    <source>
        <dbReference type="ARBA" id="ARBA00023136"/>
    </source>
</evidence>
<dbReference type="GO" id="GO:0005886">
    <property type="term" value="C:plasma membrane"/>
    <property type="evidence" value="ECO:0007669"/>
    <property type="project" value="UniProtKB-SubCell"/>
</dbReference>
<dbReference type="AlphaFoldDB" id="A0A6L2R5G0"/>
<feature type="transmembrane region" description="Helical" evidence="6">
    <location>
        <begin position="12"/>
        <end position="40"/>
    </location>
</feature>
<protein>
    <submittedName>
        <fullName evidence="8">DNA internalization-related competence protein ComEC/Rec2</fullName>
    </submittedName>
</protein>
<comment type="caution">
    <text evidence="8">The sequence shown here is derived from an EMBL/GenBank/DDBJ whole genome shotgun (WGS) entry which is preliminary data.</text>
</comment>
<organism evidence="8 9">
    <name type="scientific">Candidatus Desulfovibrio kirbyi</name>
    <dbReference type="NCBI Taxonomy" id="2696086"/>
    <lineage>
        <taxon>Bacteria</taxon>
        <taxon>Pseudomonadati</taxon>
        <taxon>Thermodesulfobacteriota</taxon>
        <taxon>Desulfovibrionia</taxon>
        <taxon>Desulfovibrionales</taxon>
        <taxon>Desulfovibrionaceae</taxon>
        <taxon>Desulfovibrio</taxon>
    </lineage>
</organism>
<evidence type="ECO:0000259" key="7">
    <source>
        <dbReference type="Pfam" id="PF03772"/>
    </source>
</evidence>
<dbReference type="Pfam" id="PF03772">
    <property type="entry name" value="Competence"/>
    <property type="match status" value="1"/>
</dbReference>
<dbReference type="InterPro" id="IPR004477">
    <property type="entry name" value="ComEC_N"/>
</dbReference>
<evidence type="ECO:0000313" key="9">
    <source>
        <dbReference type="Proteomes" id="UP000505077"/>
    </source>
</evidence>
<feature type="transmembrane region" description="Helical" evidence="6">
    <location>
        <begin position="252"/>
        <end position="274"/>
    </location>
</feature>
<name>A0A6L2R5G0_9BACT</name>
<evidence type="ECO:0000256" key="6">
    <source>
        <dbReference type="SAM" id="Phobius"/>
    </source>
</evidence>
<keyword evidence="3 6" id="KW-0812">Transmembrane</keyword>
<dbReference type="PANTHER" id="PTHR30619:SF1">
    <property type="entry name" value="RECOMBINATION PROTEIN 2"/>
    <property type="match status" value="1"/>
</dbReference>
<keyword evidence="5 6" id="KW-0472">Membrane</keyword>
<evidence type="ECO:0000256" key="3">
    <source>
        <dbReference type="ARBA" id="ARBA00022692"/>
    </source>
</evidence>
<gene>
    <name evidence="8" type="primary">comEC</name>
    <name evidence="8" type="ORF">ZNDK_0550</name>
</gene>
<dbReference type="InterPro" id="IPR035681">
    <property type="entry name" value="ComA-like_MBL"/>
</dbReference>
<dbReference type="Proteomes" id="UP000505077">
    <property type="component" value="Unassembled WGS sequence"/>
</dbReference>
<dbReference type="InterPro" id="IPR036866">
    <property type="entry name" value="RibonucZ/Hydroxyglut_hydro"/>
</dbReference>